<dbReference type="GeneID" id="30208429"/>
<dbReference type="GO" id="GO:0035145">
    <property type="term" value="C:exon-exon junction complex"/>
    <property type="evidence" value="ECO:0007669"/>
    <property type="project" value="InterPro"/>
</dbReference>
<sequence>MATADLERDPFYLRYYTGHQGMHGHEFLEFEYSHGRIRYANNSNYRNDSLIRKEMFIGPAVVEELKRIVRESEITKEDDVAWPKKNVVGKQELEVRIDKEHISFETAKIGSLADVNESSDAEGLRVFYYLVQDLKCFIFSLITLHFKIKPSEFPFACLDESDVS</sequence>
<comment type="similarity">
    <text evidence="2">Belongs to the mago nashi family.</text>
</comment>
<dbReference type="VEuPathDB" id="FungiDB:I302_04030"/>
<reference evidence="4" key="3">
    <citation type="submission" date="2014-01" db="EMBL/GenBank/DDBJ databases">
        <title>Evolution of pathogenesis and genome organization in the Tremellales.</title>
        <authorList>
            <person name="Cuomo C."/>
            <person name="Litvintseva A."/>
            <person name="Heitman J."/>
            <person name="Chen Y."/>
            <person name="Sun S."/>
            <person name="Springer D."/>
            <person name="Dromer F."/>
            <person name="Young S."/>
            <person name="Zeng Q."/>
            <person name="Chapman S."/>
            <person name="Gujja S."/>
            <person name="Saif S."/>
            <person name="Birren B."/>
        </authorList>
    </citation>
    <scope>NUCLEOTIDE SEQUENCE</scope>
    <source>
        <strain evidence="4">CBS 10118</strain>
    </source>
</reference>
<keyword evidence="3" id="KW-0539">Nucleus</keyword>
<dbReference type="InterPro" id="IPR004023">
    <property type="entry name" value="Mago_nashi"/>
</dbReference>
<dbReference type="SUPFAM" id="SSF89817">
    <property type="entry name" value="Mago nashi protein"/>
    <property type="match status" value="1"/>
</dbReference>
<protein>
    <submittedName>
        <fullName evidence="4">Protein mago nashi</fullName>
    </submittedName>
</protein>
<dbReference type="CDD" id="cd11295">
    <property type="entry name" value="Mago_nashi"/>
    <property type="match status" value="1"/>
</dbReference>
<organism evidence="4">
    <name type="scientific">Kwoniella bestiolae CBS 10118</name>
    <dbReference type="NCBI Taxonomy" id="1296100"/>
    <lineage>
        <taxon>Eukaryota</taxon>
        <taxon>Fungi</taxon>
        <taxon>Dikarya</taxon>
        <taxon>Basidiomycota</taxon>
        <taxon>Agaricomycotina</taxon>
        <taxon>Tremellomycetes</taxon>
        <taxon>Tremellales</taxon>
        <taxon>Cryptococcaceae</taxon>
        <taxon>Kwoniella</taxon>
    </lineage>
</organism>
<evidence type="ECO:0000256" key="3">
    <source>
        <dbReference type="ARBA" id="ARBA00023242"/>
    </source>
</evidence>
<dbReference type="AlphaFoldDB" id="A0A1B9G5N9"/>
<name>A0A1B9G5N9_9TREE</name>
<dbReference type="STRING" id="1296100.A0A1B9G5N9"/>
<dbReference type="OrthoDB" id="6495301at2759"/>
<dbReference type="FunFam" id="3.30.1560.10:FF:000001">
    <property type="entry name" value="Protein mago nashi homolog"/>
    <property type="match status" value="1"/>
</dbReference>
<evidence type="ECO:0000313" key="6">
    <source>
        <dbReference type="Proteomes" id="UP000092730"/>
    </source>
</evidence>
<dbReference type="RefSeq" id="XP_019047417.1">
    <property type="nucleotide sequence ID" value="XM_019190669.1"/>
</dbReference>
<reference evidence="5" key="2">
    <citation type="submission" date="2013-07" db="EMBL/GenBank/DDBJ databases">
        <authorList>
            <consortium name="The Broad Institute Genome Sequencing Platform"/>
            <person name="Cuomo C."/>
            <person name="Litvintseva A."/>
            <person name="Chen Y."/>
            <person name="Heitman J."/>
            <person name="Sun S."/>
            <person name="Springer D."/>
            <person name="Dromer F."/>
            <person name="Young S.K."/>
            <person name="Zeng Q."/>
            <person name="Gargeya S."/>
            <person name="Fitzgerald M."/>
            <person name="Abouelleil A."/>
            <person name="Alvarado L."/>
            <person name="Berlin A.M."/>
            <person name="Chapman S.B."/>
            <person name="Dewar J."/>
            <person name="Goldberg J."/>
            <person name="Griggs A."/>
            <person name="Gujja S."/>
            <person name="Hansen M."/>
            <person name="Howarth C."/>
            <person name="Imamovic A."/>
            <person name="Larimer J."/>
            <person name="McCowan C."/>
            <person name="Murphy C."/>
            <person name="Pearson M."/>
            <person name="Priest M."/>
            <person name="Roberts A."/>
            <person name="Saif S."/>
            <person name="Shea T."/>
            <person name="Sykes S."/>
            <person name="Wortman J."/>
            <person name="Nusbaum C."/>
            <person name="Birren B."/>
        </authorList>
    </citation>
    <scope>NUCLEOTIDE SEQUENCE</scope>
    <source>
        <strain evidence="5">CBS 10118</strain>
    </source>
</reference>
<accession>A0A1B9G5N9</accession>
<proteinExistence type="inferred from homology"/>
<dbReference type="EMBL" id="CP144541">
    <property type="protein sequence ID" value="WVW78695.1"/>
    <property type="molecule type" value="Genomic_DNA"/>
</dbReference>
<dbReference type="Pfam" id="PF02792">
    <property type="entry name" value="Mago_nashi"/>
    <property type="match status" value="1"/>
</dbReference>
<reference evidence="5" key="4">
    <citation type="submission" date="2024-02" db="EMBL/GenBank/DDBJ databases">
        <title>Comparative genomics of Cryptococcus and Kwoniella reveals pathogenesis evolution and contrasting modes of karyotype evolution via chromosome fusion or intercentromeric recombination.</title>
        <authorList>
            <person name="Coelho M.A."/>
            <person name="David-Palma M."/>
            <person name="Shea T."/>
            <person name="Bowers K."/>
            <person name="McGinley-Smith S."/>
            <person name="Mohammad A.W."/>
            <person name="Gnirke A."/>
            <person name="Yurkov A.M."/>
            <person name="Nowrousian M."/>
            <person name="Sun S."/>
            <person name="Cuomo C.A."/>
            <person name="Heitman J."/>
        </authorList>
    </citation>
    <scope>NUCLEOTIDE SEQUENCE</scope>
    <source>
        <strain evidence="5">CBS 10118</strain>
    </source>
</reference>
<dbReference type="InterPro" id="IPR036605">
    <property type="entry name" value="Mago_nashi_sf"/>
</dbReference>
<gene>
    <name evidence="4" type="ORF">I302_04030</name>
    <name evidence="5" type="ORF">I302_100655</name>
</gene>
<reference evidence="4" key="1">
    <citation type="submission" date="2013-07" db="EMBL/GenBank/DDBJ databases">
        <title>The Genome Sequence of Cryptococcus bestiolae CBS10118.</title>
        <authorList>
            <consortium name="The Broad Institute Genome Sequencing Platform"/>
            <person name="Cuomo C."/>
            <person name="Litvintseva A."/>
            <person name="Chen Y."/>
            <person name="Heitman J."/>
            <person name="Sun S."/>
            <person name="Springer D."/>
            <person name="Dromer F."/>
            <person name="Young S.K."/>
            <person name="Zeng Q."/>
            <person name="Gargeya S."/>
            <person name="Fitzgerald M."/>
            <person name="Abouelleil A."/>
            <person name="Alvarado L."/>
            <person name="Berlin A.M."/>
            <person name="Chapman S.B."/>
            <person name="Dewar J."/>
            <person name="Goldberg J."/>
            <person name="Griggs A."/>
            <person name="Gujja S."/>
            <person name="Hansen M."/>
            <person name="Howarth C."/>
            <person name="Imamovic A."/>
            <person name="Larimer J."/>
            <person name="McCowan C."/>
            <person name="Murphy C."/>
            <person name="Pearson M."/>
            <person name="Priest M."/>
            <person name="Roberts A."/>
            <person name="Saif S."/>
            <person name="Shea T."/>
            <person name="Sykes S."/>
            <person name="Wortman J."/>
            <person name="Nusbaum C."/>
            <person name="Birren B."/>
        </authorList>
    </citation>
    <scope>NUCLEOTIDE SEQUENCE [LARGE SCALE GENOMIC DNA]</scope>
    <source>
        <strain evidence="4">CBS 10118</strain>
    </source>
</reference>
<dbReference type="KEGG" id="kbi:30208429"/>
<evidence type="ECO:0000256" key="2">
    <source>
        <dbReference type="ARBA" id="ARBA00009270"/>
    </source>
</evidence>
<dbReference type="Proteomes" id="UP000092730">
    <property type="component" value="Chromosome 1"/>
</dbReference>
<comment type="subcellular location">
    <subcellularLocation>
        <location evidence="1">Nucleus</location>
    </subcellularLocation>
</comment>
<dbReference type="EMBL" id="KI894020">
    <property type="protein sequence ID" value="OCF26347.1"/>
    <property type="molecule type" value="Genomic_DNA"/>
</dbReference>
<keyword evidence="6" id="KW-1185">Reference proteome</keyword>
<dbReference type="Gene3D" id="3.30.1560.10">
    <property type="entry name" value="Mago nashi"/>
    <property type="match status" value="1"/>
</dbReference>
<dbReference type="GO" id="GO:0008380">
    <property type="term" value="P:RNA splicing"/>
    <property type="evidence" value="ECO:0007669"/>
    <property type="project" value="InterPro"/>
</dbReference>
<dbReference type="PANTHER" id="PTHR12638:SF0">
    <property type="entry name" value="MAGO HOMOLOG, EXON JUNCTION COMPLEX SUBUNIT-RELATED"/>
    <property type="match status" value="1"/>
</dbReference>
<dbReference type="PANTHER" id="PTHR12638">
    <property type="entry name" value="PROTEIN MAGO NASHI HOMOLOG"/>
    <property type="match status" value="1"/>
</dbReference>
<evidence type="ECO:0000256" key="1">
    <source>
        <dbReference type="ARBA" id="ARBA00004123"/>
    </source>
</evidence>
<evidence type="ECO:0000313" key="4">
    <source>
        <dbReference type="EMBL" id="OCF26347.1"/>
    </source>
</evidence>
<evidence type="ECO:0000313" key="5">
    <source>
        <dbReference type="EMBL" id="WVW78695.1"/>
    </source>
</evidence>